<dbReference type="Gene3D" id="1.10.287.130">
    <property type="match status" value="1"/>
</dbReference>
<dbReference type="OrthoDB" id="7320128at2"/>
<dbReference type="GO" id="GO:0006355">
    <property type="term" value="P:regulation of DNA-templated transcription"/>
    <property type="evidence" value="ECO:0007669"/>
    <property type="project" value="InterPro"/>
</dbReference>
<dbReference type="Pfam" id="PF00512">
    <property type="entry name" value="HisKA"/>
    <property type="match status" value="1"/>
</dbReference>
<evidence type="ECO:0000256" key="6">
    <source>
        <dbReference type="SAM" id="Phobius"/>
    </source>
</evidence>
<dbReference type="SUPFAM" id="SSF55781">
    <property type="entry name" value="GAF domain-like"/>
    <property type="match status" value="1"/>
</dbReference>
<dbReference type="Gene3D" id="3.30.450.40">
    <property type="match status" value="1"/>
</dbReference>
<dbReference type="CDD" id="cd12914">
    <property type="entry name" value="PDC1_DGC_like"/>
    <property type="match status" value="1"/>
</dbReference>
<dbReference type="InterPro" id="IPR003018">
    <property type="entry name" value="GAF"/>
</dbReference>
<dbReference type="SMART" id="SM00065">
    <property type="entry name" value="GAF"/>
    <property type="match status" value="1"/>
</dbReference>
<name>A0A0C2UWE9_PARME</name>
<dbReference type="PROSITE" id="PS50113">
    <property type="entry name" value="PAC"/>
    <property type="match status" value="1"/>
</dbReference>
<organism evidence="10 11">
    <name type="scientific">Paramagnetospirillum magnetotacticum MS-1</name>
    <dbReference type="NCBI Taxonomy" id="272627"/>
    <lineage>
        <taxon>Bacteria</taxon>
        <taxon>Pseudomonadati</taxon>
        <taxon>Pseudomonadota</taxon>
        <taxon>Alphaproteobacteria</taxon>
        <taxon>Rhodospirillales</taxon>
        <taxon>Magnetospirillaceae</taxon>
        <taxon>Paramagnetospirillum</taxon>
    </lineage>
</organism>
<feature type="transmembrane region" description="Helical" evidence="6">
    <location>
        <begin position="314"/>
        <end position="333"/>
    </location>
</feature>
<dbReference type="InterPro" id="IPR035965">
    <property type="entry name" value="PAS-like_dom_sf"/>
</dbReference>
<dbReference type="InterPro" id="IPR003594">
    <property type="entry name" value="HATPase_dom"/>
</dbReference>
<dbReference type="SUPFAM" id="SSF47384">
    <property type="entry name" value="Homodimeric domain of signal transducing histidine kinase"/>
    <property type="match status" value="1"/>
</dbReference>
<dbReference type="InterPro" id="IPR005467">
    <property type="entry name" value="His_kinase_dom"/>
</dbReference>
<keyword evidence="5 10" id="KW-0418">Kinase</keyword>
<dbReference type="Gene3D" id="3.30.450.20">
    <property type="entry name" value="PAS domain"/>
    <property type="match status" value="4"/>
</dbReference>
<dbReference type="InterPro" id="IPR029016">
    <property type="entry name" value="GAF-like_dom_sf"/>
</dbReference>
<dbReference type="InterPro" id="IPR013767">
    <property type="entry name" value="PAS_fold"/>
</dbReference>
<dbReference type="CDD" id="cd12915">
    <property type="entry name" value="PDC2_DGC_like"/>
    <property type="match status" value="1"/>
</dbReference>
<dbReference type="InterPro" id="IPR036890">
    <property type="entry name" value="HATPase_C_sf"/>
</dbReference>
<dbReference type="InterPro" id="IPR004358">
    <property type="entry name" value="Sig_transdc_His_kin-like_C"/>
</dbReference>
<evidence type="ECO:0000256" key="3">
    <source>
        <dbReference type="ARBA" id="ARBA00022553"/>
    </source>
</evidence>
<evidence type="ECO:0000256" key="5">
    <source>
        <dbReference type="ARBA" id="ARBA00022777"/>
    </source>
</evidence>
<dbReference type="PRINTS" id="PR00344">
    <property type="entry name" value="BCTRLSENSOR"/>
</dbReference>
<dbReference type="SMART" id="SM00388">
    <property type="entry name" value="HisKA"/>
    <property type="match status" value="1"/>
</dbReference>
<dbReference type="SMART" id="SM00387">
    <property type="entry name" value="HATPase_c"/>
    <property type="match status" value="1"/>
</dbReference>
<accession>A0A0C2UWE9</accession>
<dbReference type="InterPro" id="IPR003661">
    <property type="entry name" value="HisK_dim/P_dom"/>
</dbReference>
<dbReference type="Pfam" id="PF00989">
    <property type="entry name" value="PAS"/>
    <property type="match status" value="1"/>
</dbReference>
<keyword evidence="3" id="KW-0597">Phosphoprotein</keyword>
<dbReference type="STRING" id="272627.CCC_00182"/>
<comment type="catalytic activity">
    <reaction evidence="1">
        <text>ATP + protein L-histidine = ADP + protein N-phospho-L-histidine.</text>
        <dbReference type="EC" id="2.7.13.3"/>
    </reaction>
</comment>
<dbReference type="InterPro" id="IPR000700">
    <property type="entry name" value="PAS-assoc_C"/>
</dbReference>
<dbReference type="PANTHER" id="PTHR43304">
    <property type="entry name" value="PHYTOCHROME-LIKE PROTEIN CPH1"/>
    <property type="match status" value="1"/>
</dbReference>
<evidence type="ECO:0000259" key="8">
    <source>
        <dbReference type="PROSITE" id="PS50112"/>
    </source>
</evidence>
<evidence type="ECO:0000256" key="4">
    <source>
        <dbReference type="ARBA" id="ARBA00022679"/>
    </source>
</evidence>
<dbReference type="SUPFAM" id="SSF55785">
    <property type="entry name" value="PYP-like sensor domain (PAS domain)"/>
    <property type="match status" value="2"/>
</dbReference>
<keyword evidence="11" id="KW-1185">Reference proteome</keyword>
<dbReference type="Pfam" id="PF02518">
    <property type="entry name" value="HATPase_c"/>
    <property type="match status" value="1"/>
</dbReference>
<dbReference type="Pfam" id="PF01590">
    <property type="entry name" value="GAF"/>
    <property type="match status" value="1"/>
</dbReference>
<dbReference type="NCBIfam" id="TIGR00229">
    <property type="entry name" value="sensory_box"/>
    <property type="match status" value="2"/>
</dbReference>
<dbReference type="PANTHER" id="PTHR43304:SF1">
    <property type="entry name" value="PAC DOMAIN-CONTAINING PROTEIN"/>
    <property type="match status" value="1"/>
</dbReference>
<keyword evidence="4" id="KW-0808">Transferase</keyword>
<protein>
    <recommendedName>
        <fullName evidence="2">histidine kinase</fullName>
        <ecNumber evidence="2">2.7.13.3</ecNumber>
    </recommendedName>
</protein>
<dbReference type="Proteomes" id="UP000031971">
    <property type="component" value="Unassembled WGS sequence"/>
</dbReference>
<gene>
    <name evidence="10" type="ORF">CCC_00182</name>
</gene>
<dbReference type="InterPro" id="IPR013656">
    <property type="entry name" value="PAS_4"/>
</dbReference>
<evidence type="ECO:0000313" key="10">
    <source>
        <dbReference type="EMBL" id="KIL97121.1"/>
    </source>
</evidence>
<dbReference type="CDD" id="cd00130">
    <property type="entry name" value="PAS"/>
    <property type="match status" value="2"/>
</dbReference>
<feature type="transmembrane region" description="Helical" evidence="6">
    <location>
        <begin position="33"/>
        <end position="52"/>
    </location>
</feature>
<dbReference type="Gene3D" id="3.30.565.10">
    <property type="entry name" value="Histidine kinase-like ATPase, C-terminal domain"/>
    <property type="match status" value="1"/>
</dbReference>
<evidence type="ECO:0000259" key="9">
    <source>
        <dbReference type="PROSITE" id="PS50113"/>
    </source>
</evidence>
<dbReference type="EC" id="2.7.13.3" evidence="2"/>
<dbReference type="InterPro" id="IPR000014">
    <property type="entry name" value="PAS"/>
</dbReference>
<dbReference type="AlphaFoldDB" id="A0A0C2UWE9"/>
<dbReference type="Pfam" id="PF08448">
    <property type="entry name" value="PAS_4"/>
    <property type="match status" value="1"/>
</dbReference>
<feature type="domain" description="PAC" evidence="9">
    <location>
        <begin position="725"/>
        <end position="776"/>
    </location>
</feature>
<dbReference type="SUPFAM" id="SSF55874">
    <property type="entry name" value="ATPase domain of HSP90 chaperone/DNA topoisomerase II/histidine kinase"/>
    <property type="match status" value="1"/>
</dbReference>
<dbReference type="InterPro" id="IPR036097">
    <property type="entry name" value="HisK_dim/P_sf"/>
</dbReference>
<sequence>MPSSGTLPPLPIELAPKAQDAADSGERRFTIRLSLAVLALNLFIGALVGVVIKMGYDQQRQQAISEAQNLSSVLRSHMGGIIAKIDLTLLTVADEIARQERTGGIDAAQMEELLRRHDSRLPETLGLRVVDAKGIIRFGVTGIKAPLTSVADHPHFARLRGNDESGLIISPPILGRAAKVWMITLARRLTHQDGSFAGVVHVALPINRLVEAFAAISTGSKGAISLWNDAPAMIARVPDLGEPEGIFLSPPLPSPPLREIINGNLESGTYIGQSGSDNIWRTHSAHRIGTLPLWIAVGLADDDTMADWRLQARILAGAAILFALGSVAAAFMIRRNWRTRHRSASAIEEAHIQTEEARRRLELILGSAGEGICGVDPQGRITFMNPAARRMLGWGDNEGIGLNLHDEVHHHRADGSDFPAVACPVWQTLHDGNVRHVPRDVHWRRDGTPIPVEFTTAPIIQNGQVVGAVTLFRDIARRIRAETEAARNLAVTSAMSNILRHSLEDRRLEEILRDALVEILCLPWLNVEERGAIFLADPETKSLRMVAEHNMMPSVVRACSTIDMGHCLCGIAAERRAPVFASHMDERHQTRVPGMHEHGHYCIPIMNGADVLGVLNAYVGHGHQWQKEEERFLAMVADTLAGVIRRKQIEQTLKDSEELSKTLLNATIDGALLLDPDGRVLAANEAMAARFAKTPELMAGNVLFDFLPPHLGASRRVQFDRVLADKTPFHSQDERDGAVFDNRIYPVQDGDGGIRRVAVFSRDITQQRAAQQAIEKALADLARSNAELEQFAYVASHDLREPLRAITGHLQLLQRLAKDKLDDYALESLIFAVDGARRMDALIRDLLDYSRIGHADREMETLELGAVIADALANLSATIADSGATVTTLTPMPHAHGNRMELIRLFQNLIGNALKYSASNRPPVVEVSASARENAWDISIHDNGIGIAPENFERIFMIFQRLHGREKYEGTGIGLAVCRKIVDRHGGAIRVESEPDLGSTFTVTLPAVSGE</sequence>
<dbReference type="SMART" id="SM00091">
    <property type="entry name" value="PAS"/>
    <property type="match status" value="2"/>
</dbReference>
<dbReference type="InterPro" id="IPR052162">
    <property type="entry name" value="Sensor_kinase/Photoreceptor"/>
</dbReference>
<dbReference type="GO" id="GO:0000155">
    <property type="term" value="F:phosphorelay sensor kinase activity"/>
    <property type="evidence" value="ECO:0007669"/>
    <property type="project" value="InterPro"/>
</dbReference>
<dbReference type="RefSeq" id="WP_052473215.1">
    <property type="nucleotide sequence ID" value="NZ_JXSL01000030.1"/>
</dbReference>
<dbReference type="PROSITE" id="PS50109">
    <property type="entry name" value="HIS_KIN"/>
    <property type="match status" value="1"/>
</dbReference>
<dbReference type="EMBL" id="JXSL01000030">
    <property type="protein sequence ID" value="KIL97121.1"/>
    <property type="molecule type" value="Genomic_DNA"/>
</dbReference>
<keyword evidence="6" id="KW-1133">Transmembrane helix</keyword>
<comment type="caution">
    <text evidence="10">The sequence shown here is derived from an EMBL/GenBank/DDBJ whole genome shotgun (WGS) entry which is preliminary data.</text>
</comment>
<dbReference type="CDD" id="cd00082">
    <property type="entry name" value="HisKA"/>
    <property type="match status" value="1"/>
</dbReference>
<keyword evidence="6" id="KW-0812">Transmembrane</keyword>
<proteinExistence type="predicted"/>
<evidence type="ECO:0000313" key="11">
    <source>
        <dbReference type="Proteomes" id="UP000031971"/>
    </source>
</evidence>
<evidence type="ECO:0000256" key="1">
    <source>
        <dbReference type="ARBA" id="ARBA00000085"/>
    </source>
</evidence>
<keyword evidence="6" id="KW-0472">Membrane</keyword>
<feature type="domain" description="Histidine kinase" evidence="7">
    <location>
        <begin position="794"/>
        <end position="1009"/>
    </location>
</feature>
<feature type="domain" description="PAS" evidence="8">
    <location>
        <begin position="357"/>
        <end position="409"/>
    </location>
</feature>
<feature type="domain" description="PAS" evidence="8">
    <location>
        <begin position="656"/>
        <end position="726"/>
    </location>
</feature>
<evidence type="ECO:0000256" key="2">
    <source>
        <dbReference type="ARBA" id="ARBA00012438"/>
    </source>
</evidence>
<evidence type="ECO:0000259" key="7">
    <source>
        <dbReference type="PROSITE" id="PS50109"/>
    </source>
</evidence>
<dbReference type="PROSITE" id="PS50112">
    <property type="entry name" value="PAS"/>
    <property type="match status" value="2"/>
</dbReference>
<reference evidence="10 11" key="1">
    <citation type="submission" date="2015-01" db="EMBL/GenBank/DDBJ databases">
        <title>Genome Sequence of Magnetospirillum magnetotacticum Strain MS-1.</title>
        <authorList>
            <person name="Marinov G.K."/>
            <person name="Smalley M.D."/>
            <person name="DeSalvo G."/>
        </authorList>
    </citation>
    <scope>NUCLEOTIDE SEQUENCE [LARGE SCALE GENOMIC DNA]</scope>
    <source>
        <strain evidence="10 11">MS-1</strain>
    </source>
</reference>
<dbReference type="FunFam" id="3.30.565.10:FF:000006">
    <property type="entry name" value="Sensor histidine kinase WalK"/>
    <property type="match status" value="1"/>
</dbReference>